<evidence type="ECO:0000313" key="2">
    <source>
        <dbReference type="EMBL" id="KAF9527481.1"/>
    </source>
</evidence>
<feature type="region of interest" description="Disordered" evidence="1">
    <location>
        <begin position="701"/>
        <end position="729"/>
    </location>
</feature>
<accession>A0A9P6EE85</accession>
<dbReference type="Proteomes" id="UP000807306">
    <property type="component" value="Unassembled WGS sequence"/>
</dbReference>
<dbReference type="OrthoDB" id="3250555at2759"/>
<dbReference type="AlphaFoldDB" id="A0A9P6EE85"/>
<reference evidence="2" key="1">
    <citation type="submission" date="2020-11" db="EMBL/GenBank/DDBJ databases">
        <authorList>
            <consortium name="DOE Joint Genome Institute"/>
            <person name="Ahrendt S."/>
            <person name="Riley R."/>
            <person name="Andreopoulos W."/>
            <person name="Labutti K."/>
            <person name="Pangilinan J."/>
            <person name="Ruiz-Duenas F.J."/>
            <person name="Barrasa J.M."/>
            <person name="Sanchez-Garcia M."/>
            <person name="Camarero S."/>
            <person name="Miyauchi S."/>
            <person name="Serrano A."/>
            <person name="Linde D."/>
            <person name="Babiker R."/>
            <person name="Drula E."/>
            <person name="Ayuso-Fernandez I."/>
            <person name="Pacheco R."/>
            <person name="Padilla G."/>
            <person name="Ferreira P."/>
            <person name="Barriuso J."/>
            <person name="Kellner H."/>
            <person name="Castanera R."/>
            <person name="Alfaro M."/>
            <person name="Ramirez L."/>
            <person name="Pisabarro A.G."/>
            <person name="Kuo A."/>
            <person name="Tritt A."/>
            <person name="Lipzen A."/>
            <person name="He G."/>
            <person name="Yan M."/>
            <person name="Ng V."/>
            <person name="Cullen D."/>
            <person name="Martin F."/>
            <person name="Rosso M.-N."/>
            <person name="Henrissat B."/>
            <person name="Hibbett D."/>
            <person name="Martinez A.T."/>
            <person name="Grigoriev I.V."/>
        </authorList>
    </citation>
    <scope>NUCLEOTIDE SEQUENCE</scope>
    <source>
        <strain evidence="2">CBS 506.95</strain>
    </source>
</reference>
<feature type="compositionally biased region" description="Polar residues" evidence="1">
    <location>
        <begin position="701"/>
        <end position="711"/>
    </location>
</feature>
<organism evidence="2 3">
    <name type="scientific">Crepidotus variabilis</name>
    <dbReference type="NCBI Taxonomy" id="179855"/>
    <lineage>
        <taxon>Eukaryota</taxon>
        <taxon>Fungi</taxon>
        <taxon>Dikarya</taxon>
        <taxon>Basidiomycota</taxon>
        <taxon>Agaricomycotina</taxon>
        <taxon>Agaricomycetes</taxon>
        <taxon>Agaricomycetidae</taxon>
        <taxon>Agaricales</taxon>
        <taxon>Agaricineae</taxon>
        <taxon>Crepidotaceae</taxon>
        <taxon>Crepidotus</taxon>
    </lineage>
</organism>
<feature type="compositionally biased region" description="Low complexity" evidence="1">
    <location>
        <begin position="446"/>
        <end position="464"/>
    </location>
</feature>
<feature type="compositionally biased region" description="Low complexity" evidence="1">
    <location>
        <begin position="89"/>
        <end position="106"/>
    </location>
</feature>
<feature type="region of interest" description="Disordered" evidence="1">
    <location>
        <begin position="29"/>
        <end position="109"/>
    </location>
</feature>
<keyword evidence="3" id="KW-1185">Reference proteome</keyword>
<protein>
    <submittedName>
        <fullName evidence="2">Uncharacterized protein</fullName>
    </submittedName>
</protein>
<gene>
    <name evidence="2" type="ORF">CPB83DRAFT_398001</name>
</gene>
<dbReference type="PROSITE" id="PS51257">
    <property type="entry name" value="PROKAR_LIPOPROTEIN"/>
    <property type="match status" value="1"/>
</dbReference>
<comment type="caution">
    <text evidence="2">The sequence shown here is derived from an EMBL/GenBank/DDBJ whole genome shotgun (WGS) entry which is preliminary data.</text>
</comment>
<proteinExistence type="predicted"/>
<evidence type="ECO:0000256" key="1">
    <source>
        <dbReference type="SAM" id="MobiDB-lite"/>
    </source>
</evidence>
<dbReference type="EMBL" id="MU157861">
    <property type="protein sequence ID" value="KAF9527481.1"/>
    <property type="molecule type" value="Genomic_DNA"/>
</dbReference>
<sequence length="771" mass="85640">MSCPPIRTCYYSSSSPNFSSSSCLSGDNIFSDGRRSTSEASSTVEESEYMLPKMDEDSEDGTNSDYSDGSEHLSIDCETLDDADDQDTIDLGPPLSSSPPEFRSSSRCTSIGGTPDPAYCFSKSSLAESPKHKSSQMRSGDSLNSMSSLLSVALKDHSILRSTLVPDTPVAETNCWHFMRQNPRGSLTPKGHPLHRLPTIKDQDESQETDLLDLDPGMEYETISPMSFASNQALDNSSINTDSAPNTRYRIIKRASSYLSSLAHEESPINKRPKLTQDSGVYTRIRPYAQRSATLRRADSLKSMVDIDSPNKLADTPIVSAAPHLAKLGQVKVLDPKKALPNPVPIIAPPIGYEPGLPLSEEICSRLRVNRFLERDSRRRQLDGFLQSFTPVDRTVQEVGAGSSLGEFARDARAVWEDRLGLGSVRRLNAINWILDVTPAEPDPDTLSSTNTSLSSSQSTLSSSTEDDQTLHEKSEGIDDLMDQLSTSHETRFHACWLFLRYFYAIMSPSAATPNSLAESLLSRSSSLDSQSSGDTERQGRDLIIWDIAVACLSLSVKFHRDFLGPLLPVYAHEYLYLSPHAMARDDLEVRTVFMSLDINILSYRQSAHRDVLSALEYSLGVSPQPLMDEFWFALPSLRALLDFQGGWSHALEDAWMFLFDAVCEPDVQRFSIPLLTTVAILDGIIESLVHRYRVEDIRSPSFSPSGSETEGSQRHLGRRSRRSREMLEQRAKEEAEGALLDVQALVGITDVFQFPFLPFNLQSHEYLMLT</sequence>
<name>A0A9P6EE85_9AGAR</name>
<feature type="compositionally biased region" description="Acidic residues" evidence="1">
    <location>
        <begin position="78"/>
        <end position="88"/>
    </location>
</feature>
<feature type="region of interest" description="Disordered" evidence="1">
    <location>
        <begin position="441"/>
        <end position="473"/>
    </location>
</feature>
<evidence type="ECO:0000313" key="3">
    <source>
        <dbReference type="Proteomes" id="UP000807306"/>
    </source>
</evidence>